<dbReference type="GO" id="GO:0006508">
    <property type="term" value="P:proteolysis"/>
    <property type="evidence" value="ECO:0007669"/>
    <property type="project" value="UniProtKB-KW"/>
</dbReference>
<evidence type="ECO:0000256" key="7">
    <source>
        <dbReference type="ARBA" id="ARBA00022807"/>
    </source>
</evidence>
<feature type="domain" description="SF3 helicase" evidence="12">
    <location>
        <begin position="372"/>
        <end position="544"/>
    </location>
</feature>
<dbReference type="GO" id="GO:0003723">
    <property type="term" value="F:RNA binding"/>
    <property type="evidence" value="ECO:0007669"/>
    <property type="project" value="InterPro"/>
</dbReference>
<keyword evidence="2" id="KW-0645">Protease</keyword>
<evidence type="ECO:0000256" key="2">
    <source>
        <dbReference type="ARBA" id="ARBA00022670"/>
    </source>
</evidence>
<dbReference type="Gene3D" id="1.20.960.20">
    <property type="match status" value="1"/>
</dbReference>
<dbReference type="CDD" id="cd23195">
    <property type="entry name" value="Marnaviridae_RdRp"/>
    <property type="match status" value="1"/>
</dbReference>
<keyword evidence="3" id="KW-0808">Transferase</keyword>
<keyword evidence="7" id="KW-0788">Thiol protease</keyword>
<evidence type="ECO:0000313" key="13">
    <source>
        <dbReference type="EMBL" id="ASM94051.1"/>
    </source>
</evidence>
<dbReference type="GO" id="GO:0005524">
    <property type="term" value="F:ATP binding"/>
    <property type="evidence" value="ECO:0007669"/>
    <property type="project" value="UniProtKB-KW"/>
</dbReference>
<evidence type="ECO:0000256" key="9">
    <source>
        <dbReference type="ARBA" id="ARBA00022953"/>
    </source>
</evidence>
<keyword evidence="8" id="KW-0067">ATP-binding</keyword>
<evidence type="ECO:0000256" key="4">
    <source>
        <dbReference type="ARBA" id="ARBA00022695"/>
    </source>
</evidence>
<dbReference type="Pfam" id="PF00910">
    <property type="entry name" value="RNA_helicase"/>
    <property type="match status" value="1"/>
</dbReference>
<evidence type="ECO:0008006" key="14">
    <source>
        <dbReference type="Google" id="ProtNLM"/>
    </source>
</evidence>
<keyword evidence="4" id="KW-0548">Nucleotidyltransferase</keyword>
<reference evidence="13" key="1">
    <citation type="submission" date="2017-05" db="EMBL/GenBank/DDBJ databases">
        <title>New viruses from a metagenomic survey of invertebrates and Fucus.</title>
        <authorList>
            <person name="Waldron F.M."/>
            <person name="Obbard D.J."/>
        </authorList>
    </citation>
    <scope>NUCLEOTIDE SEQUENCE</scope>
    <source>
        <strain evidence="13">S6</strain>
    </source>
</reference>
<dbReference type="GO" id="GO:0039694">
    <property type="term" value="P:viral RNA genome replication"/>
    <property type="evidence" value="ECO:0007669"/>
    <property type="project" value="InterPro"/>
</dbReference>
<dbReference type="PROSITE" id="PS50507">
    <property type="entry name" value="RDRP_SSRNA_POS"/>
    <property type="match status" value="1"/>
</dbReference>
<keyword evidence="10" id="KW-1133">Transmembrane helix</keyword>
<organism evidence="13">
    <name type="scientific">Barns Ness breadcrumb sponge aquatic picorna-like virus 1</name>
    <dbReference type="NCBI Taxonomy" id="2021877"/>
    <lineage>
        <taxon>Viruses</taxon>
        <taxon>Riboviria</taxon>
        <taxon>Orthornavirae</taxon>
        <taxon>Pisuviricota</taxon>
        <taxon>Pisoniviricetes</taxon>
        <taxon>Picornavirales</taxon>
    </lineage>
</organism>
<dbReference type="GO" id="GO:0003724">
    <property type="term" value="F:RNA helicase activity"/>
    <property type="evidence" value="ECO:0007669"/>
    <property type="project" value="InterPro"/>
</dbReference>
<dbReference type="PROSITE" id="PS51218">
    <property type="entry name" value="SF3_HELICASE_2"/>
    <property type="match status" value="1"/>
</dbReference>
<keyword evidence="10" id="KW-0812">Transmembrane</keyword>
<dbReference type="InterPro" id="IPR043128">
    <property type="entry name" value="Rev_trsase/Diguanyl_cyclase"/>
</dbReference>
<dbReference type="InterPro" id="IPR007094">
    <property type="entry name" value="RNA-dir_pol_PSvirus"/>
</dbReference>
<dbReference type="GO" id="GO:0003968">
    <property type="term" value="F:RNA-directed RNA polymerase activity"/>
    <property type="evidence" value="ECO:0007669"/>
    <property type="project" value="UniProtKB-KW"/>
</dbReference>
<dbReference type="InterPro" id="IPR009003">
    <property type="entry name" value="Peptidase_S1_PA"/>
</dbReference>
<keyword evidence="9" id="KW-0693">Viral RNA replication</keyword>
<dbReference type="EMBL" id="MF190019">
    <property type="protein sequence ID" value="ASM94051.1"/>
    <property type="molecule type" value="Genomic_RNA"/>
</dbReference>
<proteinExistence type="predicted"/>
<evidence type="ECO:0000256" key="8">
    <source>
        <dbReference type="ARBA" id="ARBA00022840"/>
    </source>
</evidence>
<protein>
    <recommendedName>
        <fullName evidence="14">RNA-directed RNA polymerase</fullName>
    </recommendedName>
</protein>
<evidence type="ECO:0000256" key="6">
    <source>
        <dbReference type="ARBA" id="ARBA00022801"/>
    </source>
</evidence>
<feature type="transmembrane region" description="Helical" evidence="10">
    <location>
        <begin position="890"/>
        <end position="908"/>
    </location>
</feature>
<dbReference type="InterPro" id="IPR000605">
    <property type="entry name" value="Helicase_SF3_ssDNA/RNA_vir"/>
</dbReference>
<evidence type="ECO:0000259" key="11">
    <source>
        <dbReference type="PROSITE" id="PS50507"/>
    </source>
</evidence>
<dbReference type="InterPro" id="IPR001205">
    <property type="entry name" value="RNA-dir_pol_C"/>
</dbReference>
<dbReference type="InterPro" id="IPR043502">
    <property type="entry name" value="DNA/RNA_pol_sf"/>
</dbReference>
<evidence type="ECO:0000256" key="10">
    <source>
        <dbReference type="SAM" id="Phobius"/>
    </source>
</evidence>
<dbReference type="InterPro" id="IPR014759">
    <property type="entry name" value="Helicase_SF3_ssRNA_vir"/>
</dbReference>
<dbReference type="SUPFAM" id="SSF50494">
    <property type="entry name" value="Trypsin-like serine proteases"/>
    <property type="match status" value="1"/>
</dbReference>
<keyword evidence="10" id="KW-0472">Membrane</keyword>
<dbReference type="GO" id="GO:0006351">
    <property type="term" value="P:DNA-templated transcription"/>
    <property type="evidence" value="ECO:0007669"/>
    <property type="project" value="InterPro"/>
</dbReference>
<name>A0A221LFI8_9VIRU</name>
<keyword evidence="5" id="KW-0547">Nucleotide-binding</keyword>
<dbReference type="GO" id="GO:0008234">
    <property type="term" value="F:cysteine-type peptidase activity"/>
    <property type="evidence" value="ECO:0007669"/>
    <property type="project" value="UniProtKB-KW"/>
</dbReference>
<evidence type="ECO:0000256" key="1">
    <source>
        <dbReference type="ARBA" id="ARBA00022484"/>
    </source>
</evidence>
<evidence type="ECO:0000256" key="3">
    <source>
        <dbReference type="ARBA" id="ARBA00022679"/>
    </source>
</evidence>
<feature type="transmembrane region" description="Helical" evidence="10">
    <location>
        <begin position="839"/>
        <end position="858"/>
    </location>
</feature>
<evidence type="ECO:0000259" key="12">
    <source>
        <dbReference type="PROSITE" id="PS51218"/>
    </source>
</evidence>
<feature type="domain" description="RdRp catalytic" evidence="11">
    <location>
        <begin position="1450"/>
        <end position="1579"/>
    </location>
</feature>
<keyword evidence="6" id="KW-0378">Hydrolase</keyword>
<dbReference type="Pfam" id="PF00680">
    <property type="entry name" value="RdRP_1"/>
    <property type="match status" value="1"/>
</dbReference>
<accession>A0A221LFI8</accession>
<keyword evidence="1" id="KW-0696">RNA-directed RNA polymerase</keyword>
<dbReference type="Gene3D" id="3.30.70.270">
    <property type="match status" value="1"/>
</dbReference>
<dbReference type="SUPFAM" id="SSF56672">
    <property type="entry name" value="DNA/RNA polymerases"/>
    <property type="match status" value="1"/>
</dbReference>
<evidence type="ECO:0000256" key="5">
    <source>
        <dbReference type="ARBA" id="ARBA00022741"/>
    </source>
</evidence>
<sequence>MKFLIQASTHGNCVQEKQVCQRLAPHTRDPLVEFLMILCRIVCWKPLGWHCCFDVQMGEFSEKRAAQMKWVKNNHARILEREKRNFCDKQKVKKELRKKEPNVENNYDAQIGSASIATAFANLANIKGVHIDDATLNKVENLGALFLACKDCTTVSGFLSTCFLYLKTHYSRSVANLAAQFLSEVLGANFDAQAGEFGIESEDKPTWLLLLKDLQSNWSLVVHNDGFKKISHILSLALALGLCESSSLDFKLAGMKMFSIGAVAKHATAVDLIDAVFETITFFAEGGYACFERRSIKPLLYGNMENEEFEELYSKCLRCQQYARSGNLDKFEGMTENDYEALLARCIEKANILYKTCRGVVEKNLILRKLDSLRLSQATFRQTRVQGGLREAPYSIGIFGGTSVGKSTVANVMMITTLMHNGYDASDEFVTTLNEQDKFWSNFRSYTNGVLIDDIGNTKADFVERAPTSLMIQLVNNVRVYANMAEVEMKGKVSVEPKVVICTKNVKDTCASTYSNEPASITRRDRITLTVKVKPEYAVHDMLNERKVMEAFPDGAPLIPDFWDITVEKSFPIPNQVKGKAASVGWEVIRWNGKDLQNIGIPELIRWVGQDSRKFYASQKQLVANSNNLANKIEICSVCEHAKPYVCNCDDELPVYTVPYDDRCVVGHCKRCGNHHTAEAISQTDPLSYTKNVFEDMDSEEESDDEDEYLEAIESQFYVESDDEDEFLEAMDNQIGEKLVGALLPRYRKWDMKLRPKFDYWTNHIEERTVKTLLKRLDWLETSRWVVWTNYIPAEWLEKEWMKHIVWFTNEKELRTRIRCAYLNHFIFMVIISLQAWRIHSYFIAFLAFPLSGIAGIVKCEKERLYQEVSKDNKDMPELFRLYRDRHIKWITGCCTVVACCYAVAQIWKAFKVIPSKQGNLNPTSNIEIVERDSEVNPWAGVVVSEMPCSRKAKTTTPDQLEKLVNANLCHMSIQVDGLDKNCTFWCNAFFPKSNVAIIPQHAWMANDIKANFIRHDPSNIGGNFECFLYRKNSIDIPNTDLSLIWVPNGGDWKDLTEYLPLTRFASVPGRLTYKKSDGSIIGSKLFMQPDDIVTKAADFYGAKYDLKFNTFSGLCMATIITETKGPLIGGFHLGGREGTVHGCSGLLLKSEFDDAFERLRILSGVVLAKSSGEIPKELYSVQFYDNADIHYKSPINFLPGGTNCKFYGQVKGRATYHSDVEETIISSHVEEVCGVPQKWGGPSFRKGWPWQASLQYSAKPSCGIEGSLLELACKDYIGPIIKRLDRLTSLKELVKPLNRMETVCGIDGVRFIDKMPPNTSIGFPLSGPKSNFIEPLDPKDYPSHQCPAQLDEIFWKHAEDMEELYLKGERAYPIFKACLKDEPTKLTKEKVRVFQGAPVALQLLVRKYYLPIARALSMMPITSECAVGVNAQGPEWDQLATHVKKFGEDRILAGDYSKYDLRMPAQLMFSSFRILMDIGEHCGYSKRDLAIMEGIATDICYPLMAYNGDLIQLLGSNPSGQNLTVYINDLGNSLLLRCAYFSIYKDRENIPKFQDVCALITYGDDAKSSVKEGFDEYNHIAVAQFLEQHDMKFTMPDKESEPTPYMTDVEADFLKRKNVYCEDTGLIMGALDEDSIFKSLHATLKSKALTKEQQSMQNIDGALREWFAHGRDVYELRREQMQEVARRADIAHGCTIIHETYDDRLAVWRKRYAPEETE</sequence>